<accession>A0ACB0ZRA3</accession>
<evidence type="ECO:0000313" key="1">
    <source>
        <dbReference type="EMBL" id="CAK5080932.1"/>
    </source>
</evidence>
<reference evidence="1" key="1">
    <citation type="submission" date="2023-11" db="EMBL/GenBank/DDBJ databases">
        <authorList>
            <person name="Poullet M."/>
        </authorList>
    </citation>
    <scope>NUCLEOTIDE SEQUENCE</scope>
    <source>
        <strain evidence="1">E1834</strain>
    </source>
</reference>
<dbReference type="EMBL" id="CAVMJV010000042">
    <property type="protein sequence ID" value="CAK5080932.1"/>
    <property type="molecule type" value="Genomic_DNA"/>
</dbReference>
<organism evidence="1 2">
    <name type="scientific">Meloidogyne enterolobii</name>
    <name type="common">Root-knot nematode worm</name>
    <name type="synonym">Meloidogyne mayaguensis</name>
    <dbReference type="NCBI Taxonomy" id="390850"/>
    <lineage>
        <taxon>Eukaryota</taxon>
        <taxon>Metazoa</taxon>
        <taxon>Ecdysozoa</taxon>
        <taxon>Nematoda</taxon>
        <taxon>Chromadorea</taxon>
        <taxon>Rhabditida</taxon>
        <taxon>Tylenchina</taxon>
        <taxon>Tylenchomorpha</taxon>
        <taxon>Tylenchoidea</taxon>
        <taxon>Meloidogynidae</taxon>
        <taxon>Meloidogyninae</taxon>
        <taxon>Meloidogyne</taxon>
    </lineage>
</organism>
<name>A0ACB0ZRA3_MELEN</name>
<sequence>MQLFTRNFLYCMVGGVSNYCIKGLSCIYRRIDDKSWFSGCGKCKEGELCYQCDTNNCNTHRAYEKALFCFNSEEKEVGPRYCEKETCFISADFVKSILL</sequence>
<evidence type="ECO:0000313" key="2">
    <source>
        <dbReference type="Proteomes" id="UP001497535"/>
    </source>
</evidence>
<proteinExistence type="predicted"/>
<gene>
    <name evidence="1" type="ORF">MENTE1834_LOCUS28140</name>
</gene>
<comment type="caution">
    <text evidence="1">The sequence shown here is derived from an EMBL/GenBank/DDBJ whole genome shotgun (WGS) entry which is preliminary data.</text>
</comment>
<keyword evidence="2" id="KW-1185">Reference proteome</keyword>
<protein>
    <submittedName>
        <fullName evidence="1">Uncharacterized protein</fullName>
    </submittedName>
</protein>
<dbReference type="Proteomes" id="UP001497535">
    <property type="component" value="Unassembled WGS sequence"/>
</dbReference>